<evidence type="ECO:0000256" key="1">
    <source>
        <dbReference type="SAM" id="MobiDB-lite"/>
    </source>
</evidence>
<gene>
    <name evidence="3" type="ORF">PXEA_LOCUS546</name>
</gene>
<dbReference type="Proteomes" id="UP000784294">
    <property type="component" value="Unassembled WGS sequence"/>
</dbReference>
<evidence type="ECO:0000313" key="4">
    <source>
        <dbReference type="Proteomes" id="UP000784294"/>
    </source>
</evidence>
<organism evidence="3 4">
    <name type="scientific">Protopolystoma xenopodis</name>
    <dbReference type="NCBI Taxonomy" id="117903"/>
    <lineage>
        <taxon>Eukaryota</taxon>
        <taxon>Metazoa</taxon>
        <taxon>Spiralia</taxon>
        <taxon>Lophotrochozoa</taxon>
        <taxon>Platyhelminthes</taxon>
        <taxon>Monogenea</taxon>
        <taxon>Polyopisthocotylea</taxon>
        <taxon>Polystomatidea</taxon>
        <taxon>Polystomatidae</taxon>
        <taxon>Protopolystoma</taxon>
    </lineage>
</organism>
<feature type="region of interest" description="Disordered" evidence="1">
    <location>
        <begin position="233"/>
        <end position="252"/>
    </location>
</feature>
<protein>
    <submittedName>
        <fullName evidence="3">Uncharacterized protein</fullName>
    </submittedName>
</protein>
<accession>A0A448WAM5</accession>
<dbReference type="AlphaFoldDB" id="A0A448WAM5"/>
<proteinExistence type="predicted"/>
<evidence type="ECO:0000256" key="2">
    <source>
        <dbReference type="SAM" id="SignalP"/>
    </source>
</evidence>
<feature type="chain" id="PRO_5019520236" evidence="2">
    <location>
        <begin position="22"/>
        <end position="266"/>
    </location>
</feature>
<evidence type="ECO:0000313" key="3">
    <source>
        <dbReference type="EMBL" id="VEL07106.1"/>
    </source>
</evidence>
<reference evidence="3" key="1">
    <citation type="submission" date="2018-11" db="EMBL/GenBank/DDBJ databases">
        <authorList>
            <consortium name="Pathogen Informatics"/>
        </authorList>
    </citation>
    <scope>NUCLEOTIDE SEQUENCE</scope>
</reference>
<sequence length="266" mass="29098">MLVIIFFRPLGLHLRLQAIAAFKLHQQQQRQYQQAQLKYYRFQSHSPAHRQPTQMNRCRPIIAIRRPTGDAPTLVSTGQPSLRRQTTAALASEAQSQAIATAAARLAAAAIYRQAMLANAAANASASNQIGTIPTRRSESSSITADTNITAIAGPQGAQTRMQTAELPIAATAAATLATMQLRLAIEQQLHQLTDQTQQAAFLLILQQLATSQLKQQQQLSRQQRHHLIHNQKHLSAGKSTQSDSQPAGPIPKSFVARMAQGSDYF</sequence>
<feature type="signal peptide" evidence="2">
    <location>
        <begin position="1"/>
        <end position="21"/>
    </location>
</feature>
<dbReference type="EMBL" id="CAAALY010001021">
    <property type="protein sequence ID" value="VEL07106.1"/>
    <property type="molecule type" value="Genomic_DNA"/>
</dbReference>
<keyword evidence="4" id="KW-1185">Reference proteome</keyword>
<comment type="caution">
    <text evidence="3">The sequence shown here is derived from an EMBL/GenBank/DDBJ whole genome shotgun (WGS) entry which is preliminary data.</text>
</comment>
<name>A0A448WAM5_9PLAT</name>
<keyword evidence="2" id="KW-0732">Signal</keyword>